<dbReference type="InterPro" id="IPR045851">
    <property type="entry name" value="AMP-bd_C_sf"/>
</dbReference>
<organism evidence="5 6">
    <name type="scientific">Aquicoccus porphyridii</name>
    <dbReference type="NCBI Taxonomy" id="1852029"/>
    <lineage>
        <taxon>Bacteria</taxon>
        <taxon>Pseudomonadati</taxon>
        <taxon>Pseudomonadota</taxon>
        <taxon>Alphaproteobacteria</taxon>
        <taxon>Rhodobacterales</taxon>
        <taxon>Paracoccaceae</taxon>
        <taxon>Aquicoccus</taxon>
    </lineage>
</organism>
<reference evidence="5 6" key="1">
    <citation type="submission" date="2019-07" db="EMBL/GenBank/DDBJ databases">
        <title>Aquicoccus porphyridii gen. nov., sp. nov., isolated from a small marine red alga, Porphyridium marinum.</title>
        <authorList>
            <person name="Liu L."/>
        </authorList>
    </citation>
    <scope>NUCLEOTIDE SEQUENCE [LARGE SCALE GENOMIC DNA]</scope>
    <source>
        <strain evidence="5 6">L1 8-17</strain>
    </source>
</reference>
<dbReference type="InterPro" id="IPR042099">
    <property type="entry name" value="ANL_N_sf"/>
</dbReference>
<dbReference type="Gene3D" id="3.40.50.12780">
    <property type="entry name" value="N-terminal domain of ligase-like"/>
    <property type="match status" value="1"/>
</dbReference>
<evidence type="ECO:0000256" key="1">
    <source>
        <dbReference type="ARBA" id="ARBA00006432"/>
    </source>
</evidence>
<dbReference type="SUPFAM" id="SSF56801">
    <property type="entry name" value="Acetyl-CoA synthetase-like"/>
    <property type="match status" value="1"/>
</dbReference>
<dbReference type="EMBL" id="VINQ01000020">
    <property type="protein sequence ID" value="KAA0910033.1"/>
    <property type="molecule type" value="Genomic_DNA"/>
</dbReference>
<dbReference type="InterPro" id="IPR000873">
    <property type="entry name" value="AMP-dep_synth/lig_dom"/>
</dbReference>
<evidence type="ECO:0000259" key="3">
    <source>
        <dbReference type="Pfam" id="PF00501"/>
    </source>
</evidence>
<comment type="similarity">
    <text evidence="1">Belongs to the ATP-dependent AMP-binding enzyme family.</text>
</comment>
<dbReference type="Pfam" id="PF00501">
    <property type="entry name" value="AMP-binding"/>
    <property type="match status" value="1"/>
</dbReference>
<evidence type="ECO:0000256" key="2">
    <source>
        <dbReference type="ARBA" id="ARBA00022598"/>
    </source>
</evidence>
<dbReference type="Proteomes" id="UP000325291">
    <property type="component" value="Unassembled WGS sequence"/>
</dbReference>
<dbReference type="GO" id="GO:0006631">
    <property type="term" value="P:fatty acid metabolic process"/>
    <property type="evidence" value="ECO:0007669"/>
    <property type="project" value="TreeGrafter"/>
</dbReference>
<dbReference type="PROSITE" id="PS00455">
    <property type="entry name" value="AMP_BINDING"/>
    <property type="match status" value="1"/>
</dbReference>
<feature type="domain" description="AMP-binding enzyme C-terminal" evidence="4">
    <location>
        <begin position="440"/>
        <end position="515"/>
    </location>
</feature>
<evidence type="ECO:0000313" key="6">
    <source>
        <dbReference type="Proteomes" id="UP000325291"/>
    </source>
</evidence>
<dbReference type="Gene3D" id="3.30.300.30">
    <property type="match status" value="1"/>
</dbReference>
<protein>
    <submittedName>
        <fullName evidence="5">AMP-binding protein</fullName>
    </submittedName>
</protein>
<dbReference type="PANTHER" id="PTHR43201">
    <property type="entry name" value="ACYL-COA SYNTHETASE"/>
    <property type="match status" value="1"/>
</dbReference>
<dbReference type="PANTHER" id="PTHR43201:SF5">
    <property type="entry name" value="MEDIUM-CHAIN ACYL-COA LIGASE ACSF2, MITOCHONDRIAL"/>
    <property type="match status" value="1"/>
</dbReference>
<dbReference type="Pfam" id="PF13193">
    <property type="entry name" value="AMP-binding_C"/>
    <property type="match status" value="1"/>
</dbReference>
<dbReference type="InterPro" id="IPR025110">
    <property type="entry name" value="AMP-bd_C"/>
</dbReference>
<keyword evidence="6" id="KW-1185">Reference proteome</keyword>
<evidence type="ECO:0000259" key="4">
    <source>
        <dbReference type="Pfam" id="PF13193"/>
    </source>
</evidence>
<sequence length="533" mass="58027">MISRKASRRFPRNAKRFSKAGKIAGMTTGLVASGGNSCPLSELRETAERAAHGMMMRSRSGERVALLLRNGVEFVAAAEATRMAGRVPVPINWHFTATEVAYVLEDCGADIILAHADILHALGDDFLAGLGPGKTLVWVPTPDDMQSAFGIPPDRATPPEGVTTWDDLCGDGTAVPPVQTGAAYPVIYTSGTTGHPKGVLRLGPSSGPSPYGTDSFFKPRVRTLLSAPLYHAAPNRFAQMTLRADGVLVLASRFDAERTLALIDEWRIDTTFLVPTMMRRILQLPQEVRDRYDTSSLRHVVTAGAPCPPEVKRQLIHLWGPVVYEFYGSTETGAITHCTSEDALRRPGTVGRALPNARLAILDEAGQACPPGTTGEIFGVRLDYPEFTYLNRPGARDEVMQDGMITAGDIGYIDEDGYVFINDRKRDMIISGGVNIYPAQVESALLQHDKVVDCAVFGIPDPDLGEKVAVIYETTAENPASEADLDAHLSQLVAKYMLPKLYVRTGTLPRDPSGKLQKRRLRAPYWEGVDRSI</sequence>
<accession>A0A5A9YYM5</accession>
<evidence type="ECO:0000313" key="5">
    <source>
        <dbReference type="EMBL" id="KAA0910033.1"/>
    </source>
</evidence>
<dbReference type="InterPro" id="IPR020845">
    <property type="entry name" value="AMP-binding_CS"/>
</dbReference>
<feature type="domain" description="AMP-dependent synthetase/ligase" evidence="3">
    <location>
        <begin position="41"/>
        <end position="378"/>
    </location>
</feature>
<gene>
    <name evidence="5" type="ORF">FLO80_18825</name>
</gene>
<dbReference type="GO" id="GO:0031956">
    <property type="term" value="F:medium-chain fatty acid-CoA ligase activity"/>
    <property type="evidence" value="ECO:0007669"/>
    <property type="project" value="TreeGrafter"/>
</dbReference>
<name>A0A5A9YYM5_9RHOB</name>
<proteinExistence type="inferred from homology"/>
<dbReference type="AlphaFoldDB" id="A0A5A9YYM5"/>
<keyword evidence="2" id="KW-0436">Ligase</keyword>
<comment type="caution">
    <text evidence="5">The sequence shown here is derived from an EMBL/GenBank/DDBJ whole genome shotgun (WGS) entry which is preliminary data.</text>
</comment>